<accession>A0AAD8GT28</accession>
<dbReference type="EMBL" id="JAUIZM010000011">
    <property type="protein sequence ID" value="KAK1354697.1"/>
    <property type="molecule type" value="Genomic_DNA"/>
</dbReference>
<dbReference type="PANTHER" id="PTHR33443">
    <property type="entry name" value="ZGC:112980"/>
    <property type="match status" value="1"/>
</dbReference>
<reference evidence="2" key="2">
    <citation type="submission" date="2023-05" db="EMBL/GenBank/DDBJ databases">
        <authorList>
            <person name="Schelkunov M.I."/>
        </authorList>
    </citation>
    <scope>NUCLEOTIDE SEQUENCE</scope>
    <source>
        <strain evidence="2">Hsosn_3</strain>
        <tissue evidence="2">Leaf</tissue>
    </source>
</reference>
<feature type="compositionally biased region" description="Basic and acidic residues" evidence="1">
    <location>
        <begin position="10"/>
        <end position="26"/>
    </location>
</feature>
<keyword evidence="3" id="KW-1185">Reference proteome</keyword>
<dbReference type="InterPro" id="IPR053234">
    <property type="entry name" value="RPM1_Interactor"/>
</dbReference>
<dbReference type="Proteomes" id="UP001237642">
    <property type="component" value="Unassembled WGS sequence"/>
</dbReference>
<organism evidence="2 3">
    <name type="scientific">Heracleum sosnowskyi</name>
    <dbReference type="NCBI Taxonomy" id="360622"/>
    <lineage>
        <taxon>Eukaryota</taxon>
        <taxon>Viridiplantae</taxon>
        <taxon>Streptophyta</taxon>
        <taxon>Embryophyta</taxon>
        <taxon>Tracheophyta</taxon>
        <taxon>Spermatophyta</taxon>
        <taxon>Magnoliopsida</taxon>
        <taxon>eudicotyledons</taxon>
        <taxon>Gunneridae</taxon>
        <taxon>Pentapetalae</taxon>
        <taxon>asterids</taxon>
        <taxon>campanulids</taxon>
        <taxon>Apiales</taxon>
        <taxon>Apiaceae</taxon>
        <taxon>Apioideae</taxon>
        <taxon>apioid superclade</taxon>
        <taxon>Tordylieae</taxon>
        <taxon>Tordyliinae</taxon>
        <taxon>Heracleum</taxon>
    </lineage>
</organism>
<comment type="caution">
    <text evidence="2">The sequence shown here is derived from an EMBL/GenBank/DDBJ whole genome shotgun (WGS) entry which is preliminary data.</text>
</comment>
<evidence type="ECO:0000313" key="3">
    <source>
        <dbReference type="Proteomes" id="UP001237642"/>
    </source>
</evidence>
<evidence type="ECO:0000313" key="2">
    <source>
        <dbReference type="EMBL" id="KAK1354697.1"/>
    </source>
</evidence>
<dbReference type="AlphaFoldDB" id="A0AAD8GT28"/>
<dbReference type="PANTHER" id="PTHR33443:SF30">
    <property type="entry name" value="SARCOSINE DEHYDROGENASE-2C PROTEIN"/>
    <property type="match status" value="1"/>
</dbReference>
<reference evidence="2" key="1">
    <citation type="submission" date="2023-02" db="EMBL/GenBank/DDBJ databases">
        <title>Genome of toxic invasive species Heracleum sosnowskyi carries increased number of genes despite the absence of recent whole-genome duplications.</title>
        <authorList>
            <person name="Schelkunov M."/>
            <person name="Shtratnikova V."/>
            <person name="Makarenko M."/>
            <person name="Klepikova A."/>
            <person name="Omelchenko D."/>
            <person name="Novikova G."/>
            <person name="Obukhova E."/>
            <person name="Bogdanov V."/>
            <person name="Penin A."/>
            <person name="Logacheva M."/>
        </authorList>
    </citation>
    <scope>NUCLEOTIDE SEQUENCE</scope>
    <source>
        <strain evidence="2">Hsosn_3</strain>
        <tissue evidence="2">Leaf</tissue>
    </source>
</reference>
<evidence type="ECO:0000256" key="1">
    <source>
        <dbReference type="SAM" id="MobiDB-lite"/>
    </source>
</evidence>
<sequence length="205" mass="23829">MKSKRKKGGSKREVNVKTRKLIDKNKLKSSPVEKSSAPLRSIYCLKNKSQLKEIEKKEDCFILDYVPDDPLHKISISSSNNNNELSIVAEKGQVACRDFPHSRHTCAKYPFNRTKHESYCQLCYCFVCDTVAPCIMWTGSSEHCHAIDTEDWEFRRECMQVFHKAKKTLEEAEYAMNNKSSMSVSLRKTVQKFRRTLLNFSKVIY</sequence>
<name>A0AAD8GT28_9APIA</name>
<feature type="region of interest" description="Disordered" evidence="1">
    <location>
        <begin position="1"/>
        <end position="34"/>
    </location>
</feature>
<gene>
    <name evidence="2" type="ORF">POM88_047953</name>
</gene>
<proteinExistence type="predicted"/>
<protein>
    <submittedName>
        <fullName evidence="2">Sarcosine dehydrogenase-2C mitochondrial</fullName>
    </submittedName>
</protein>